<gene>
    <name evidence="1" type="ORF">NA56DRAFT_639906</name>
</gene>
<keyword evidence="2" id="KW-1185">Reference proteome</keyword>
<organism evidence="1 2">
    <name type="scientific">Hyaloscypha hepaticicola</name>
    <dbReference type="NCBI Taxonomy" id="2082293"/>
    <lineage>
        <taxon>Eukaryota</taxon>
        <taxon>Fungi</taxon>
        <taxon>Dikarya</taxon>
        <taxon>Ascomycota</taxon>
        <taxon>Pezizomycotina</taxon>
        <taxon>Leotiomycetes</taxon>
        <taxon>Helotiales</taxon>
        <taxon>Hyaloscyphaceae</taxon>
        <taxon>Hyaloscypha</taxon>
    </lineage>
</organism>
<dbReference type="EMBL" id="KZ613464">
    <property type="protein sequence ID" value="PMD28239.1"/>
    <property type="molecule type" value="Genomic_DNA"/>
</dbReference>
<evidence type="ECO:0000313" key="2">
    <source>
        <dbReference type="Proteomes" id="UP000235672"/>
    </source>
</evidence>
<dbReference type="AlphaFoldDB" id="A0A2J6QPQ7"/>
<accession>A0A2J6QPQ7</accession>
<protein>
    <submittedName>
        <fullName evidence="1">Uncharacterized protein</fullName>
    </submittedName>
</protein>
<dbReference type="Proteomes" id="UP000235672">
    <property type="component" value="Unassembled WGS sequence"/>
</dbReference>
<proteinExistence type="predicted"/>
<sequence>MEGGPIRPSQQIPLEWFASRGCSVFNGMPEAKKEAAQIMPFYASCTQCETRSHVPQHVQGDSKRPQVRGNEDLPLLNGPYLLSGAAFSPRRGPPQPMMLCVFAASNARSAHPGESSCKCTFWLCAGKTIASLKGRTQTERGNGSAVMLSDTSADVVAERY</sequence>
<evidence type="ECO:0000313" key="1">
    <source>
        <dbReference type="EMBL" id="PMD28239.1"/>
    </source>
</evidence>
<name>A0A2J6QPQ7_9HELO</name>
<reference evidence="1 2" key="1">
    <citation type="submission" date="2016-05" db="EMBL/GenBank/DDBJ databases">
        <title>A degradative enzymes factory behind the ericoid mycorrhizal symbiosis.</title>
        <authorList>
            <consortium name="DOE Joint Genome Institute"/>
            <person name="Martino E."/>
            <person name="Morin E."/>
            <person name="Grelet G."/>
            <person name="Kuo A."/>
            <person name="Kohler A."/>
            <person name="Daghino S."/>
            <person name="Barry K."/>
            <person name="Choi C."/>
            <person name="Cichocki N."/>
            <person name="Clum A."/>
            <person name="Copeland A."/>
            <person name="Hainaut M."/>
            <person name="Haridas S."/>
            <person name="Labutti K."/>
            <person name="Lindquist E."/>
            <person name="Lipzen A."/>
            <person name="Khouja H.-R."/>
            <person name="Murat C."/>
            <person name="Ohm R."/>
            <person name="Olson A."/>
            <person name="Spatafora J."/>
            <person name="Veneault-Fourrey C."/>
            <person name="Henrissat B."/>
            <person name="Grigoriev I."/>
            <person name="Martin F."/>
            <person name="Perotto S."/>
        </authorList>
    </citation>
    <scope>NUCLEOTIDE SEQUENCE [LARGE SCALE GENOMIC DNA]</scope>
    <source>
        <strain evidence="1 2">UAMH 7357</strain>
    </source>
</reference>